<dbReference type="Gene3D" id="3.40.190.290">
    <property type="match status" value="1"/>
</dbReference>
<dbReference type="Gene3D" id="1.10.10.10">
    <property type="entry name" value="Winged helix-like DNA-binding domain superfamily/Winged helix DNA-binding domain"/>
    <property type="match status" value="1"/>
</dbReference>
<dbReference type="RefSeq" id="WP_161071996.1">
    <property type="nucleotide sequence ID" value="NZ_WWCU01000008.1"/>
</dbReference>
<dbReference type="NCBIfam" id="NF002964">
    <property type="entry name" value="PRK03635.1"/>
    <property type="match status" value="1"/>
</dbReference>
<dbReference type="AlphaFoldDB" id="A0A7X4HC97"/>
<dbReference type="PANTHER" id="PTHR30579">
    <property type="entry name" value="TRANSCRIPTIONAL REGULATOR"/>
    <property type="match status" value="1"/>
</dbReference>
<name>A0A7X4HC97_9BURK</name>
<protein>
    <submittedName>
        <fullName evidence="6">ArgP/LysG family DNA-binding transcriptional regulator</fullName>
    </submittedName>
</protein>
<dbReference type="InterPro" id="IPR000847">
    <property type="entry name" value="LysR_HTH_N"/>
</dbReference>
<sequence>MLPDARQAEALLAIVATGSFEQAAALLHVTASAVSQRVSAMEVALGTPLLIRSRPCRPTSAGQRLVQYLRRSKLLEEEFLSGMEEDDARPLSVSLAVNNDTLGTWLLPGLAPFLIAENILLDLSLDDQDHTYTLMERGQALAAISTEPQPMRGCVAQPLGVMRYRMMATPAFAARWFPDGLNRQAALAAPMMVFDRKDLLQSNFMQREFGLTPFSHPCHFIPANESFLRCIDLSLGYGMVAEQQIGERLASGALLDLAPGKHSDIALHWHTWRVQSPKLERLSTAIVEAARHALRQ</sequence>
<dbReference type="GO" id="GO:0003700">
    <property type="term" value="F:DNA-binding transcription factor activity"/>
    <property type="evidence" value="ECO:0007669"/>
    <property type="project" value="InterPro"/>
</dbReference>
<evidence type="ECO:0000313" key="6">
    <source>
        <dbReference type="EMBL" id="MYN07652.1"/>
    </source>
</evidence>
<evidence type="ECO:0000256" key="3">
    <source>
        <dbReference type="ARBA" id="ARBA00023125"/>
    </source>
</evidence>
<evidence type="ECO:0000256" key="2">
    <source>
        <dbReference type="ARBA" id="ARBA00023015"/>
    </source>
</evidence>
<keyword evidence="4" id="KW-0804">Transcription</keyword>
<dbReference type="PROSITE" id="PS50931">
    <property type="entry name" value="HTH_LYSR"/>
    <property type="match status" value="1"/>
</dbReference>
<evidence type="ECO:0000256" key="4">
    <source>
        <dbReference type="ARBA" id="ARBA00023163"/>
    </source>
</evidence>
<dbReference type="NCBIfam" id="TIGR03298">
    <property type="entry name" value="argP"/>
    <property type="match status" value="1"/>
</dbReference>
<comment type="similarity">
    <text evidence="1">Belongs to the LysR transcriptional regulatory family.</text>
</comment>
<dbReference type="PANTHER" id="PTHR30579:SF2">
    <property type="entry name" value="HTH-TYPE TRANSCRIPTIONAL REGULATOR ARGP"/>
    <property type="match status" value="1"/>
</dbReference>
<dbReference type="SUPFAM" id="SSF46785">
    <property type="entry name" value="Winged helix' DNA-binding domain"/>
    <property type="match status" value="1"/>
</dbReference>
<keyword evidence="3 6" id="KW-0238">DNA-binding</keyword>
<feature type="domain" description="HTH lysR-type" evidence="5">
    <location>
        <begin position="3"/>
        <end position="59"/>
    </location>
</feature>
<dbReference type="GO" id="GO:0003677">
    <property type="term" value="F:DNA binding"/>
    <property type="evidence" value="ECO:0007669"/>
    <property type="project" value="UniProtKB-KW"/>
</dbReference>
<dbReference type="NCBIfam" id="NF009888">
    <property type="entry name" value="PRK13348.1"/>
    <property type="match status" value="1"/>
</dbReference>
<dbReference type="Proteomes" id="UP000450676">
    <property type="component" value="Unassembled WGS sequence"/>
</dbReference>
<proteinExistence type="inferred from homology"/>
<keyword evidence="2" id="KW-0805">Transcription regulation</keyword>
<keyword evidence="7" id="KW-1185">Reference proteome</keyword>
<evidence type="ECO:0000259" key="5">
    <source>
        <dbReference type="PROSITE" id="PS50931"/>
    </source>
</evidence>
<dbReference type="InterPro" id="IPR050176">
    <property type="entry name" value="LTTR"/>
</dbReference>
<dbReference type="InterPro" id="IPR036390">
    <property type="entry name" value="WH_DNA-bd_sf"/>
</dbReference>
<comment type="caution">
    <text evidence="6">The sequence shown here is derived from an EMBL/GenBank/DDBJ whole genome shotgun (WGS) entry which is preliminary data.</text>
</comment>
<dbReference type="InterPro" id="IPR036388">
    <property type="entry name" value="WH-like_DNA-bd_sf"/>
</dbReference>
<evidence type="ECO:0000256" key="1">
    <source>
        <dbReference type="ARBA" id="ARBA00009437"/>
    </source>
</evidence>
<dbReference type="SUPFAM" id="SSF53850">
    <property type="entry name" value="Periplasmic binding protein-like II"/>
    <property type="match status" value="1"/>
</dbReference>
<evidence type="ECO:0000313" key="7">
    <source>
        <dbReference type="Proteomes" id="UP000450676"/>
    </source>
</evidence>
<accession>A0A7X4HC97</accession>
<reference evidence="6 7" key="1">
    <citation type="submission" date="2019-12" db="EMBL/GenBank/DDBJ databases">
        <title>Novel species isolated from a subtropical stream in China.</title>
        <authorList>
            <person name="Lu H."/>
        </authorList>
    </citation>
    <scope>NUCLEOTIDE SEQUENCE [LARGE SCALE GENOMIC DNA]</scope>
    <source>
        <strain evidence="6 7">FT127W</strain>
    </source>
</reference>
<gene>
    <name evidence="6" type="ORF">GTP77_09880</name>
</gene>
<dbReference type="InterPro" id="IPR017685">
    <property type="entry name" value="ArgP"/>
</dbReference>
<dbReference type="Pfam" id="PF03466">
    <property type="entry name" value="LysR_substrate"/>
    <property type="match status" value="1"/>
</dbReference>
<dbReference type="Pfam" id="PF00126">
    <property type="entry name" value="HTH_1"/>
    <property type="match status" value="1"/>
</dbReference>
<dbReference type="EMBL" id="WWCU01000008">
    <property type="protein sequence ID" value="MYN07652.1"/>
    <property type="molecule type" value="Genomic_DNA"/>
</dbReference>
<organism evidence="6 7">
    <name type="scientific">Pseudoduganella aquatica</name>
    <dbReference type="NCBI Taxonomy" id="2660641"/>
    <lineage>
        <taxon>Bacteria</taxon>
        <taxon>Pseudomonadati</taxon>
        <taxon>Pseudomonadota</taxon>
        <taxon>Betaproteobacteria</taxon>
        <taxon>Burkholderiales</taxon>
        <taxon>Oxalobacteraceae</taxon>
        <taxon>Telluria group</taxon>
        <taxon>Pseudoduganella</taxon>
    </lineage>
</organism>
<dbReference type="InterPro" id="IPR005119">
    <property type="entry name" value="LysR_subst-bd"/>
</dbReference>